<accession>A0AA38PCV2</accession>
<dbReference type="PANTHER" id="PTHR14187">
    <property type="entry name" value="ALPHA KINASE/ELONGATION FACTOR 2 KINASE"/>
    <property type="match status" value="1"/>
</dbReference>
<dbReference type="SUPFAM" id="SSF53067">
    <property type="entry name" value="Actin-like ATPase domain"/>
    <property type="match status" value="4"/>
</dbReference>
<evidence type="ECO:0008006" key="3">
    <source>
        <dbReference type="Google" id="ProtNLM"/>
    </source>
</evidence>
<comment type="caution">
    <text evidence="1">The sequence shown here is derived from an EMBL/GenBank/DDBJ whole genome shotgun (WGS) entry which is preliminary data.</text>
</comment>
<reference evidence="1" key="1">
    <citation type="submission" date="2022-08" db="EMBL/GenBank/DDBJ databases">
        <authorList>
            <consortium name="DOE Joint Genome Institute"/>
            <person name="Min B."/>
            <person name="Riley R."/>
            <person name="Sierra-Patev S."/>
            <person name="Naranjo-Ortiz M."/>
            <person name="Looney B."/>
            <person name="Konkel Z."/>
            <person name="Slot J.C."/>
            <person name="Sakamoto Y."/>
            <person name="Steenwyk J.L."/>
            <person name="Rokas A."/>
            <person name="Carro J."/>
            <person name="Camarero S."/>
            <person name="Ferreira P."/>
            <person name="Molpeceres G."/>
            <person name="Ruiz-Duenas F.J."/>
            <person name="Serrano A."/>
            <person name="Henrissat B."/>
            <person name="Drula E."/>
            <person name="Hughes K.W."/>
            <person name="Mata J.L."/>
            <person name="Ishikawa N.K."/>
            <person name="Vargas-Isla R."/>
            <person name="Ushijima S."/>
            <person name="Smith C.A."/>
            <person name="Ahrendt S."/>
            <person name="Andreopoulos W."/>
            <person name="He G."/>
            <person name="Labutti K."/>
            <person name="Lipzen A."/>
            <person name="Ng V."/>
            <person name="Sandor L."/>
            <person name="Barry K."/>
            <person name="Martinez A.T."/>
            <person name="Xiao Y."/>
            <person name="Gibbons J.G."/>
            <person name="Terashima K."/>
            <person name="Hibbett D.S."/>
            <person name="Grigoriev I.V."/>
        </authorList>
    </citation>
    <scope>NUCLEOTIDE SEQUENCE</scope>
    <source>
        <strain evidence="1">TFB9207</strain>
    </source>
</reference>
<dbReference type="AlphaFoldDB" id="A0AA38PCV2"/>
<dbReference type="Gene3D" id="3.30.420.40">
    <property type="match status" value="2"/>
</dbReference>
<dbReference type="InterPro" id="IPR043129">
    <property type="entry name" value="ATPase_NBD"/>
</dbReference>
<protein>
    <recommendedName>
        <fullName evidence="3">Actin-like ATPase domain-containing protein</fullName>
    </recommendedName>
</protein>
<dbReference type="CDD" id="cd10170">
    <property type="entry name" value="ASKHA_NBD_HSP70"/>
    <property type="match status" value="2"/>
</dbReference>
<sequence>MQLPNIPIDRKPYEGTVRKLIIALDVGTTFSGASYALLDPGEVPITQPVTSFPGQSSVGGSAKIPSIICYDKEGEVRAVGSEALEPGFLEEAEDEGYVTSSWFKLHLRPASMPMDFEFPPLPDNKTALGVFSDFLRYLYECTKSCIRKMIGDLVWTSVQHNIDFILSHPNGWEIIQQAQMREAAILAGLVSKDESHDRVHFVTEGEATLHFCIHRRIPFNKDEGVIIVDAGGGTVDLSAYRQTAMGSFEEIGTCRSSKFDSEAKHTFRRPDDPVFIRFGSSRDRDPTVDIKSGQLKLPGQVVQTFFEPSIEKIIQAIREQRREATTSVRSVFLAGGFAASDWLFFRLENELEPEGLIVSRPDAHLNKAVADGALSYYLDHFVSARKARFTFGTNCSRRYDPWDSEHLRRERTVYTSPSGVRRVPKGFRPIIAKVTSSNMGTLVNEETEFRKPFVNESYTLAACKSFSVEIMVYRGALAHPEWTDTEARMFSVWGSVEAHVSDAVVVEGRRNRQRYFIVHYEIILLFGGPEIKAQICWQKDYSLPYNSMQSLNTLTNRKPYDGTVRKLIIAFDVGTTFSGASYALLDPGEVPITQPVTSFPGQSSIGGSAKIPSIICYDKEGKVRAVGSEALEPGFLEEAEDKGYVTSSWFKLHLRPALMPLDLDIPPLPNNKTPLVVFSDFLRYLYECTKSCIQKTIGDLVWNSVQFNIDFILSHPNGWEMTQQAQMRQAAILAGLVFEDESQERVHFVTEGEATLHFCIHKQIPFKKDKGIIIVDAGGGTVDLSAYRQTAMGSFEEIGTARWIGVQKLKDSLYGGKEDVDLIASKFDTEAKHTFRRPNDPVFVRFGSSRDRDLTVDIKLGQLKLPGQVVETFFEPSIRKIIQAIREQRQESTTSVQSVFLAGGFAASDWLLSCLKNELKSEGLIVSRPDAHLNKAVADGALSYYLDRSVTARMARFTFGKECGTPFRSSNNEHIRRQSTVFTLPSGRRYVPKSFDVILPKGTLVNEETEFRRPYTHWESYDRSVYKSSAEKIMVYRGEAPCPDWTDTEPRKFSILGTVYADISDAVEIGGFTKRRPYYTADYEVIILFGGPEIKAQISWEKNGKEYRSPATIICEPINQAVRT</sequence>
<name>A0AA38PCV2_9AGAR</name>
<dbReference type="EMBL" id="MU806083">
    <property type="protein sequence ID" value="KAJ3840340.1"/>
    <property type="molecule type" value="Genomic_DNA"/>
</dbReference>
<dbReference type="PANTHER" id="PTHR14187:SF5">
    <property type="entry name" value="HEAT SHOCK 70 KDA PROTEIN 12A"/>
    <property type="match status" value="1"/>
</dbReference>
<proteinExistence type="predicted"/>
<gene>
    <name evidence="1" type="ORF">F5878DRAFT_659502</name>
</gene>
<keyword evidence="2" id="KW-1185">Reference proteome</keyword>
<evidence type="ECO:0000313" key="1">
    <source>
        <dbReference type="EMBL" id="KAJ3840340.1"/>
    </source>
</evidence>
<evidence type="ECO:0000313" key="2">
    <source>
        <dbReference type="Proteomes" id="UP001163846"/>
    </source>
</evidence>
<organism evidence="1 2">
    <name type="scientific">Lentinula raphanica</name>
    <dbReference type="NCBI Taxonomy" id="153919"/>
    <lineage>
        <taxon>Eukaryota</taxon>
        <taxon>Fungi</taxon>
        <taxon>Dikarya</taxon>
        <taxon>Basidiomycota</taxon>
        <taxon>Agaricomycotina</taxon>
        <taxon>Agaricomycetes</taxon>
        <taxon>Agaricomycetidae</taxon>
        <taxon>Agaricales</taxon>
        <taxon>Marasmiineae</taxon>
        <taxon>Omphalotaceae</taxon>
        <taxon>Lentinula</taxon>
    </lineage>
</organism>
<dbReference type="Proteomes" id="UP001163846">
    <property type="component" value="Unassembled WGS sequence"/>
</dbReference>